<dbReference type="SUPFAM" id="SSF47384">
    <property type="entry name" value="Homodimeric domain of signal transducing histidine kinase"/>
    <property type="match status" value="1"/>
</dbReference>
<dbReference type="Gene3D" id="3.30.450.40">
    <property type="match status" value="1"/>
</dbReference>
<evidence type="ECO:0000256" key="4">
    <source>
        <dbReference type="ARBA" id="ARBA00022553"/>
    </source>
</evidence>
<feature type="coiled-coil region" evidence="10">
    <location>
        <begin position="1447"/>
        <end position="1481"/>
    </location>
</feature>
<evidence type="ECO:0000313" key="13">
    <source>
        <dbReference type="EMBL" id="SDZ65597.1"/>
    </source>
</evidence>
<comment type="subcellular location">
    <subcellularLocation>
        <location evidence="2">Cell membrane</location>
        <topology evidence="2">Multi-pass membrane protein</topology>
    </subcellularLocation>
</comment>
<feature type="domain" description="Protein kinase" evidence="11">
    <location>
        <begin position="7"/>
        <end position="295"/>
    </location>
</feature>
<proteinExistence type="predicted"/>
<dbReference type="Pfam" id="PF01590">
    <property type="entry name" value="GAF"/>
    <property type="match status" value="1"/>
</dbReference>
<dbReference type="SMART" id="SM00387">
    <property type="entry name" value="HATPase_c"/>
    <property type="match status" value="1"/>
</dbReference>
<dbReference type="PROSITE" id="PS50011">
    <property type="entry name" value="PROTEIN_KINASE_DOM"/>
    <property type="match status" value="1"/>
</dbReference>
<dbReference type="SMART" id="SM00388">
    <property type="entry name" value="HisKA"/>
    <property type="match status" value="1"/>
</dbReference>
<dbReference type="InterPro" id="IPR004358">
    <property type="entry name" value="Sig_transdc_His_kin-like_C"/>
</dbReference>
<organism evidence="13 14">
    <name type="scientific">Evansella caseinilytica</name>
    <dbReference type="NCBI Taxonomy" id="1503961"/>
    <lineage>
        <taxon>Bacteria</taxon>
        <taxon>Bacillati</taxon>
        <taxon>Bacillota</taxon>
        <taxon>Bacilli</taxon>
        <taxon>Bacillales</taxon>
        <taxon>Bacillaceae</taxon>
        <taxon>Evansella</taxon>
    </lineage>
</organism>
<evidence type="ECO:0000256" key="2">
    <source>
        <dbReference type="ARBA" id="ARBA00004651"/>
    </source>
</evidence>
<dbReference type="OrthoDB" id="9801841at2"/>
<evidence type="ECO:0000256" key="10">
    <source>
        <dbReference type="SAM" id="Coils"/>
    </source>
</evidence>
<dbReference type="InterPro" id="IPR053159">
    <property type="entry name" value="Hybrid_Histidine_Kinase"/>
</dbReference>
<dbReference type="InterPro" id="IPR003018">
    <property type="entry name" value="GAF"/>
</dbReference>
<dbReference type="EC" id="2.7.13.3" evidence="3"/>
<dbReference type="PANTHER" id="PTHR43642">
    <property type="entry name" value="HYBRID SIGNAL TRANSDUCTION HISTIDINE KINASE G"/>
    <property type="match status" value="1"/>
</dbReference>
<evidence type="ECO:0000256" key="1">
    <source>
        <dbReference type="ARBA" id="ARBA00000085"/>
    </source>
</evidence>
<dbReference type="PANTHER" id="PTHR43642:SF1">
    <property type="entry name" value="HYBRID SIGNAL TRANSDUCTION HISTIDINE KINASE G"/>
    <property type="match status" value="1"/>
</dbReference>
<dbReference type="SMART" id="SM00220">
    <property type="entry name" value="S_TKc"/>
    <property type="match status" value="1"/>
</dbReference>
<dbReference type="InterPro" id="IPR005467">
    <property type="entry name" value="His_kinase_dom"/>
</dbReference>
<keyword evidence="10" id="KW-0175">Coiled coil</keyword>
<gene>
    <name evidence="13" type="ORF">SAMN05421736_1262</name>
</gene>
<dbReference type="Gene3D" id="3.40.50.300">
    <property type="entry name" value="P-loop containing nucleotide triphosphate hydrolases"/>
    <property type="match status" value="1"/>
</dbReference>
<dbReference type="InterPro" id="IPR000719">
    <property type="entry name" value="Prot_kinase_dom"/>
</dbReference>
<evidence type="ECO:0000259" key="11">
    <source>
        <dbReference type="PROSITE" id="PS50011"/>
    </source>
</evidence>
<keyword evidence="4" id="KW-0597">Phosphoprotein</keyword>
<dbReference type="PROSITE" id="PS50109">
    <property type="entry name" value="HIS_KIN"/>
    <property type="match status" value="1"/>
</dbReference>
<dbReference type="SMART" id="SM00065">
    <property type="entry name" value="GAF"/>
    <property type="match status" value="1"/>
</dbReference>
<dbReference type="InterPro" id="IPR027417">
    <property type="entry name" value="P-loop_NTPase"/>
</dbReference>
<keyword evidence="14" id="KW-1185">Reference proteome</keyword>
<dbReference type="InterPro" id="IPR036890">
    <property type="entry name" value="HATPase_C_sf"/>
</dbReference>
<dbReference type="InterPro" id="IPR041664">
    <property type="entry name" value="AAA_16"/>
</dbReference>
<dbReference type="Gene3D" id="1.10.510.10">
    <property type="entry name" value="Transferase(Phosphotransferase) domain 1"/>
    <property type="match status" value="1"/>
</dbReference>
<dbReference type="Pfam" id="PF00512">
    <property type="entry name" value="HisKA"/>
    <property type="match status" value="1"/>
</dbReference>
<dbReference type="PRINTS" id="PR00344">
    <property type="entry name" value="BCTRLSENSOR"/>
</dbReference>
<reference evidence="14" key="1">
    <citation type="submission" date="2016-10" db="EMBL/GenBank/DDBJ databases">
        <authorList>
            <person name="Varghese N."/>
            <person name="Submissions S."/>
        </authorList>
    </citation>
    <scope>NUCLEOTIDE SEQUENCE [LARGE SCALE GENOMIC DNA]</scope>
    <source>
        <strain evidence="14">SP</strain>
    </source>
</reference>
<dbReference type="SUPFAM" id="SSF56112">
    <property type="entry name" value="Protein kinase-like (PK-like)"/>
    <property type="match status" value="1"/>
</dbReference>
<dbReference type="Pfam" id="PF00069">
    <property type="entry name" value="Pkinase"/>
    <property type="match status" value="1"/>
</dbReference>
<keyword evidence="8" id="KW-0067">ATP-binding</keyword>
<evidence type="ECO:0000259" key="12">
    <source>
        <dbReference type="PROSITE" id="PS50109"/>
    </source>
</evidence>
<evidence type="ECO:0000256" key="6">
    <source>
        <dbReference type="ARBA" id="ARBA00022741"/>
    </source>
</evidence>
<keyword evidence="6" id="KW-0547">Nucleotide-binding</keyword>
<evidence type="ECO:0000256" key="8">
    <source>
        <dbReference type="ARBA" id="ARBA00022840"/>
    </source>
</evidence>
<dbReference type="STRING" id="1503961.SAMN05421736_1262"/>
<keyword evidence="7" id="KW-0418">Kinase</keyword>
<dbReference type="Gene3D" id="1.10.287.130">
    <property type="match status" value="1"/>
</dbReference>
<dbReference type="InterPro" id="IPR011009">
    <property type="entry name" value="Kinase-like_dom_sf"/>
</dbReference>
<name>A0A1H3UT92_9BACI</name>
<dbReference type="InterPro" id="IPR029016">
    <property type="entry name" value="GAF-like_dom_sf"/>
</dbReference>
<dbReference type="GO" id="GO:0005886">
    <property type="term" value="C:plasma membrane"/>
    <property type="evidence" value="ECO:0007669"/>
    <property type="project" value="UniProtKB-SubCell"/>
</dbReference>
<comment type="catalytic activity">
    <reaction evidence="1">
        <text>ATP + protein L-histidine = ADP + protein N-phospho-L-histidine.</text>
        <dbReference type="EC" id="2.7.13.3"/>
    </reaction>
</comment>
<dbReference type="Pfam" id="PF02518">
    <property type="entry name" value="HATPase_c"/>
    <property type="match status" value="1"/>
</dbReference>
<evidence type="ECO:0000256" key="5">
    <source>
        <dbReference type="ARBA" id="ARBA00022679"/>
    </source>
</evidence>
<feature type="domain" description="Histidine kinase" evidence="12">
    <location>
        <begin position="1481"/>
        <end position="1705"/>
    </location>
</feature>
<evidence type="ECO:0000313" key="14">
    <source>
        <dbReference type="Proteomes" id="UP000198935"/>
    </source>
</evidence>
<accession>A0A1H3UT92</accession>
<dbReference type="InterPro" id="IPR003661">
    <property type="entry name" value="HisK_dim/P_dom"/>
</dbReference>
<keyword evidence="5" id="KW-0808">Transferase</keyword>
<dbReference type="InterPro" id="IPR036097">
    <property type="entry name" value="HisK_dim/P_sf"/>
</dbReference>
<dbReference type="SUPFAM" id="SSF55781">
    <property type="entry name" value="GAF domain-like"/>
    <property type="match status" value="1"/>
</dbReference>
<evidence type="ECO:0000256" key="7">
    <source>
        <dbReference type="ARBA" id="ARBA00022777"/>
    </source>
</evidence>
<dbReference type="SUPFAM" id="SSF55874">
    <property type="entry name" value="ATPase domain of HSP90 chaperone/DNA topoisomerase II/histidine kinase"/>
    <property type="match status" value="1"/>
</dbReference>
<dbReference type="GO" id="GO:0000155">
    <property type="term" value="F:phosphorelay sensor kinase activity"/>
    <property type="evidence" value="ECO:0007669"/>
    <property type="project" value="InterPro"/>
</dbReference>
<protein>
    <recommendedName>
        <fullName evidence="3">histidine kinase</fullName>
        <ecNumber evidence="3">2.7.13.3</ecNumber>
    </recommendedName>
</protein>
<dbReference type="FunFam" id="3.30.565.10:FF:000006">
    <property type="entry name" value="Sensor histidine kinase WalK"/>
    <property type="match status" value="1"/>
</dbReference>
<keyword evidence="9" id="KW-0902">Two-component regulatory system</keyword>
<dbReference type="InterPro" id="IPR003594">
    <property type="entry name" value="HATPase_dom"/>
</dbReference>
<dbReference type="Pfam" id="PF13191">
    <property type="entry name" value="AAA_16"/>
    <property type="match status" value="1"/>
</dbReference>
<evidence type="ECO:0000256" key="9">
    <source>
        <dbReference type="ARBA" id="ARBA00023012"/>
    </source>
</evidence>
<dbReference type="EMBL" id="FNPI01000026">
    <property type="protein sequence ID" value="SDZ65597.1"/>
    <property type="molecule type" value="Genomic_DNA"/>
</dbReference>
<evidence type="ECO:0000256" key="3">
    <source>
        <dbReference type="ARBA" id="ARBA00012438"/>
    </source>
</evidence>
<dbReference type="SUPFAM" id="SSF52540">
    <property type="entry name" value="P-loop containing nucleoside triphosphate hydrolases"/>
    <property type="match status" value="1"/>
</dbReference>
<dbReference type="CDD" id="cd00082">
    <property type="entry name" value="HisKA"/>
    <property type="match status" value="1"/>
</dbReference>
<dbReference type="GO" id="GO:0005524">
    <property type="term" value="F:ATP binding"/>
    <property type="evidence" value="ECO:0007669"/>
    <property type="project" value="UniProtKB-KW"/>
</dbReference>
<dbReference type="Proteomes" id="UP000198935">
    <property type="component" value="Unassembled WGS sequence"/>
</dbReference>
<sequence>MRQLLDFQLKKVVDADMNEKMYVAYSDSEKKQMLVQVVKRTDKINLREMETKVGQLLKNRSKGILKPVKVVESGDSIVFVYDFFSCQTLAGFIQSNPISTKRFLALGLQLAELLTELHGQKMLLGCMTPNKLFVDSVNDTVFMDAWSYITAANNGSAEMTAYSEADLIYCSPESTGRMGKTNDERSDLYSLGVILFQMLTKETPFRSADLLGTIHSHFTKVPAFPLSGRSHIPKSVADIVLKLMRKTPDDRYQTASGLKKDLQKCSDQWRRRRKIVPFPLGIADRPAPMNHHPFFGREKEIKQLETAFLQAKDGQLQLVLIEGLSGIGKTAVVNRFKAGLSSRNVLFLSGKFDQNQRNVPYSPFIQMFNTFVRRVISEGEAVEQYWRAALKKGLGKYGSLLAELIPEMSWIIEPEPTAVEVEAYEQQNRVLIAFQHLLDTMSKEVTLVIFIDDMQWADKASLDIIVNWMDSNHLKNTFIILASRPDTEKEVSISKAESHPLQILKQYRQHIPLRLQPLSSLEVESWLAETYRFKQDTGSLSAYIYNITQGNPFFITQLMKRLELERLIELDMETNEYNYFLNKQIHLPDHLDVLTILHQKLEMLPRQVIEILSIAACLGNTFQTQELAVIFELPEEDLTDHMATAVSEGIVFADSDSRRGRQRFTFVHDKVQQAIYNRLEKNERGKYHYRIGKQLLDHEREPSRYLFTIIDHLNLSSHLLPEAEWTELAALNSKGGSKAKNAGAFEAAYRYFRMAKQLLSENCWSEDYELAFTIFKGLGECAYLNSRFSEAEQMFALLLDKAKTVGEKLTIYNLKLIQYTHLNRAEEAVTTGLDGLNLAGWNLSHQISKWKIVKELVSIHCLLINKKSAGLLDLPEMKNEQKKQIMQTLINMNAPTYHVNQNLATYFMLRAFRFTLRNGDTDISALVYNNYALILSAGFGNYNKSDEFGKLAIEHVNRSGVTKLKPRVYFVYGSFVNHWKYPIKHNLYYLQKSQKLSLEVGNVHLAGAASSFITITQLMKGDPVDSVLNSINEQLALVRRIQYPVSIGFLQEMECWLKLLTFTANEPVAFSVKEFANDPSAFIMHNTLRLQMLFLLNDRTRMEEVIMALNEVVSKTLVLVIAPEFYYYQSLGLCRLYLAKSSAEKKKFKRLLIRNVKKMKKWAESSPANYMHKYLLMKAETNQVLNKKVPGKWYSRAVDLAVENGFFQDAAVICELAGQYHLRNGAVKHGEMLIGEAHKLFEQWGAKKLVSMLEEKYPQFFTTKETLTLKSLNKMIDLESLFQASRVISSEIRLDRLIAEMLKIVIEYAGAEKGYLFLQEEGELYLASPASGEQPGIQRFPLHEAKHQAAVQVVRFAARSKEHIVLDHAHHDGLFQNDFYINKHETKSVLCLPILLQRELIGVLYLENSLVTHAFTDDKIYLISLLAYQAAVSIQNAQVFSLLEEKVKRRTGELETANRQLEKANAELARAAQLRKELLSNISHDLLTPIASVQGFIEGMLEGVFDTSEMQTVYLKRSKERLRALTRLIEDLFDLTQLESGSLRFAKEAVAVDQLFTYLCNQTELDIKCRGLQFHRQIVAAEPTGDSDYPLVEADIGRIDQVFTNIVSNSLKYTEKGAISARLHVAATRDVVTFEISDTGIGMTEEELAKIFERTYTNRKNAHFSGHGLGLAISKEIIYQHQGDIWAESNPGKGTSIFFTLPVRK</sequence>
<dbReference type="Gene3D" id="3.30.565.10">
    <property type="entry name" value="Histidine kinase-like ATPase, C-terminal domain"/>
    <property type="match status" value="1"/>
</dbReference>